<organism evidence="1 2">
    <name type="scientific">Tepidibacter thalassicus DSM 15285</name>
    <dbReference type="NCBI Taxonomy" id="1123350"/>
    <lineage>
        <taxon>Bacteria</taxon>
        <taxon>Bacillati</taxon>
        <taxon>Bacillota</taxon>
        <taxon>Clostridia</taxon>
        <taxon>Peptostreptococcales</taxon>
        <taxon>Peptostreptococcaceae</taxon>
        <taxon>Tepidibacter</taxon>
    </lineage>
</organism>
<dbReference type="OrthoDB" id="1757246at2"/>
<evidence type="ECO:0000313" key="1">
    <source>
        <dbReference type="EMBL" id="SHG94686.1"/>
    </source>
</evidence>
<proteinExistence type="predicted"/>
<reference evidence="2" key="1">
    <citation type="submission" date="2016-11" db="EMBL/GenBank/DDBJ databases">
        <authorList>
            <person name="Varghese N."/>
            <person name="Submissions S."/>
        </authorList>
    </citation>
    <scope>NUCLEOTIDE SEQUENCE [LARGE SCALE GENOMIC DNA]</scope>
    <source>
        <strain evidence="2">DSM 15285</strain>
    </source>
</reference>
<dbReference type="AlphaFoldDB" id="A0A1M5NYP3"/>
<accession>A0A1M5NYP3</accession>
<protein>
    <submittedName>
        <fullName evidence="1">Uncharacterized protein</fullName>
    </submittedName>
</protein>
<sequence length="96" mass="11533">MLEKLSKNQFIKMTKPKDGSVEYGLVLNENEEKKEYEILSIGFTNKNGEFLCYPTEVENIKEKLKIDDRIFEEVKEKKIKRKMNKWLEVNKNKFKN</sequence>
<keyword evidence="2" id="KW-1185">Reference proteome</keyword>
<evidence type="ECO:0000313" key="2">
    <source>
        <dbReference type="Proteomes" id="UP000242520"/>
    </source>
</evidence>
<gene>
    <name evidence="1" type="ORF">SAMN02744040_00295</name>
</gene>
<dbReference type="EMBL" id="FQXH01000005">
    <property type="protein sequence ID" value="SHG94686.1"/>
    <property type="molecule type" value="Genomic_DNA"/>
</dbReference>
<name>A0A1M5NYP3_9FIRM</name>
<dbReference type="Proteomes" id="UP000242520">
    <property type="component" value="Unassembled WGS sequence"/>
</dbReference>
<dbReference type="STRING" id="1123350.SAMN02744040_00295"/>
<dbReference type="RefSeq" id="WP_072723090.1">
    <property type="nucleotide sequence ID" value="NZ_FQXH01000005.1"/>
</dbReference>